<dbReference type="Pfam" id="PF00563">
    <property type="entry name" value="EAL"/>
    <property type="match status" value="1"/>
</dbReference>
<dbReference type="EMBL" id="JACEFG010000001">
    <property type="protein sequence ID" value="MBA2174468.1"/>
    <property type="molecule type" value="Genomic_DNA"/>
</dbReference>
<dbReference type="InterPro" id="IPR001633">
    <property type="entry name" value="EAL_dom"/>
</dbReference>
<evidence type="ECO:0000313" key="3">
    <source>
        <dbReference type="Proteomes" id="UP000571017"/>
    </source>
</evidence>
<sequence length="343" mass="39597">MSTSQHVNTFSENAKTEFTKWLNHKQLSMHFQPIIHTTTKTVQGYEALTRFPQSNSFSNPMELFQFAEEMNQLFRLEKQTRELAIELMSNHLHPHQKLWVNLSPNVIHDKNFTPGFTHSVLKDSTISPNQIVFEITEQSAITDFDSFRELLNHYREQGFTIAVDDVGSGYSSLQAISEIKPDYLKVDRSLITDIHTSSEKQFMLEALQQISLKMGSILIAEGVETEQEFSQLNSMGVEMMQGYYFAKPTFPPPEVPSNLMVPNHAYNRDQQAPLRIDSLMTLNDFFSWLRDYTGPIDKQLAIIETKRMRAVIPLQEVIRFSSHSIISGLSSPMWKELIAWWRS</sequence>
<dbReference type="Proteomes" id="UP000571017">
    <property type="component" value="Unassembled WGS sequence"/>
</dbReference>
<evidence type="ECO:0000259" key="1">
    <source>
        <dbReference type="PROSITE" id="PS50883"/>
    </source>
</evidence>
<evidence type="ECO:0000313" key="2">
    <source>
        <dbReference type="EMBL" id="MBA2174468.1"/>
    </source>
</evidence>
<dbReference type="InterPro" id="IPR035919">
    <property type="entry name" value="EAL_sf"/>
</dbReference>
<comment type="caution">
    <text evidence="2">The sequence shown here is derived from an EMBL/GenBank/DDBJ whole genome shotgun (WGS) entry which is preliminary data.</text>
</comment>
<dbReference type="GO" id="GO:0071111">
    <property type="term" value="F:cyclic-guanylate-specific phosphodiesterase activity"/>
    <property type="evidence" value="ECO:0007669"/>
    <property type="project" value="InterPro"/>
</dbReference>
<dbReference type="Gene3D" id="3.20.20.450">
    <property type="entry name" value="EAL domain"/>
    <property type="match status" value="1"/>
</dbReference>
<keyword evidence="3" id="KW-1185">Reference proteome</keyword>
<proteinExistence type="predicted"/>
<gene>
    <name evidence="2" type="ORF">H0266_06055</name>
</gene>
<reference evidence="2 3" key="1">
    <citation type="journal article" date="2004" name="Extremophiles">
        <title>Halobacillus locisalis sp. nov., a halophilic bacterium isolated from a marine solar saltern of the Yellow Sea in Korea.</title>
        <authorList>
            <person name="Yoon J.H."/>
            <person name="Kang K.H."/>
            <person name="Oh T.K."/>
            <person name="Park Y.H."/>
        </authorList>
    </citation>
    <scope>NUCLEOTIDE SEQUENCE [LARGE SCALE GENOMIC DNA]</scope>
    <source>
        <strain evidence="2 3">KCTC 3788</strain>
    </source>
</reference>
<dbReference type="InterPro" id="IPR050706">
    <property type="entry name" value="Cyclic-di-GMP_PDE-like"/>
</dbReference>
<dbReference type="RefSeq" id="WP_181471465.1">
    <property type="nucleotide sequence ID" value="NZ_JACEFG010000001.1"/>
</dbReference>
<dbReference type="PANTHER" id="PTHR33121">
    <property type="entry name" value="CYCLIC DI-GMP PHOSPHODIESTERASE PDEF"/>
    <property type="match status" value="1"/>
</dbReference>
<dbReference type="PROSITE" id="PS50883">
    <property type="entry name" value="EAL"/>
    <property type="match status" value="1"/>
</dbReference>
<dbReference type="SUPFAM" id="SSF141868">
    <property type="entry name" value="EAL domain-like"/>
    <property type="match status" value="1"/>
</dbReference>
<protein>
    <submittedName>
        <fullName evidence="2">EAL domain-containing protein</fullName>
    </submittedName>
</protein>
<accession>A0A838CRG6</accession>
<feature type="domain" description="EAL" evidence="1">
    <location>
        <begin position="11"/>
        <end position="262"/>
    </location>
</feature>
<organism evidence="2 3">
    <name type="scientific">Halobacillus locisalis</name>
    <dbReference type="NCBI Taxonomy" id="220753"/>
    <lineage>
        <taxon>Bacteria</taxon>
        <taxon>Bacillati</taxon>
        <taxon>Bacillota</taxon>
        <taxon>Bacilli</taxon>
        <taxon>Bacillales</taxon>
        <taxon>Bacillaceae</taxon>
        <taxon>Halobacillus</taxon>
    </lineage>
</organism>
<name>A0A838CRG6_9BACI</name>
<dbReference type="CDD" id="cd01948">
    <property type="entry name" value="EAL"/>
    <property type="match status" value="1"/>
</dbReference>
<dbReference type="PANTHER" id="PTHR33121:SF76">
    <property type="entry name" value="SIGNALING PROTEIN"/>
    <property type="match status" value="1"/>
</dbReference>
<dbReference type="AlphaFoldDB" id="A0A838CRG6"/>
<dbReference type="SMART" id="SM00052">
    <property type="entry name" value="EAL"/>
    <property type="match status" value="1"/>
</dbReference>